<proteinExistence type="predicted"/>
<reference evidence="2" key="1">
    <citation type="submission" date="2020-08" db="EMBL/GenBank/DDBJ databases">
        <title>Multicomponent nature underlies the extraordinary mechanical properties of spider dragline silk.</title>
        <authorList>
            <person name="Kono N."/>
            <person name="Nakamura H."/>
            <person name="Mori M."/>
            <person name="Yoshida Y."/>
            <person name="Ohtoshi R."/>
            <person name="Malay A.D."/>
            <person name="Moran D.A.P."/>
            <person name="Tomita M."/>
            <person name="Numata K."/>
            <person name="Arakawa K."/>
        </authorList>
    </citation>
    <scope>NUCLEOTIDE SEQUENCE</scope>
</reference>
<evidence type="ECO:0000256" key="1">
    <source>
        <dbReference type="SAM" id="SignalP"/>
    </source>
</evidence>
<evidence type="ECO:0008006" key="4">
    <source>
        <dbReference type="Google" id="ProtNLM"/>
    </source>
</evidence>
<feature type="chain" id="PRO_5036488788" description="Secreted protein" evidence="1">
    <location>
        <begin position="32"/>
        <end position="87"/>
    </location>
</feature>
<dbReference type="AlphaFoldDB" id="A0A8X6MKU4"/>
<sequence>MCAASGKRSGRLCRNLLAFLASAELLFYAEILTPITPSGVVDFRLPAYQEFTFNRHANNSPQTPTRFGHISASIRLRSDEIYIGTAK</sequence>
<organism evidence="2 3">
    <name type="scientific">Trichonephila inaurata madagascariensis</name>
    <dbReference type="NCBI Taxonomy" id="2747483"/>
    <lineage>
        <taxon>Eukaryota</taxon>
        <taxon>Metazoa</taxon>
        <taxon>Ecdysozoa</taxon>
        <taxon>Arthropoda</taxon>
        <taxon>Chelicerata</taxon>
        <taxon>Arachnida</taxon>
        <taxon>Araneae</taxon>
        <taxon>Araneomorphae</taxon>
        <taxon>Entelegynae</taxon>
        <taxon>Araneoidea</taxon>
        <taxon>Nephilidae</taxon>
        <taxon>Trichonephila</taxon>
        <taxon>Trichonephila inaurata</taxon>
    </lineage>
</organism>
<feature type="signal peptide" evidence="1">
    <location>
        <begin position="1"/>
        <end position="31"/>
    </location>
</feature>
<keyword evidence="1" id="KW-0732">Signal</keyword>
<accession>A0A8X6MKU4</accession>
<dbReference type="Proteomes" id="UP000886998">
    <property type="component" value="Unassembled WGS sequence"/>
</dbReference>
<keyword evidence="3" id="KW-1185">Reference proteome</keyword>
<name>A0A8X6MKU4_9ARAC</name>
<dbReference type="EMBL" id="BMAV01028156">
    <property type="protein sequence ID" value="GFS65498.1"/>
    <property type="molecule type" value="Genomic_DNA"/>
</dbReference>
<comment type="caution">
    <text evidence="2">The sequence shown here is derived from an EMBL/GenBank/DDBJ whole genome shotgun (WGS) entry which is preliminary data.</text>
</comment>
<protein>
    <recommendedName>
        <fullName evidence="4">Secreted protein</fullName>
    </recommendedName>
</protein>
<gene>
    <name evidence="2" type="ORF">TNIN_417631</name>
</gene>
<evidence type="ECO:0000313" key="2">
    <source>
        <dbReference type="EMBL" id="GFS65498.1"/>
    </source>
</evidence>
<evidence type="ECO:0000313" key="3">
    <source>
        <dbReference type="Proteomes" id="UP000886998"/>
    </source>
</evidence>